<reference evidence="1 2" key="1">
    <citation type="journal article" date="2008" name="Biol. Direct">
        <title>Complete genome sequence of the extremely acidophilic methanotroph isolate V4, Methylacidiphilum infernorum, a representative of the bacterial phylum Verrucomicrobia.</title>
        <authorList>
            <person name="Hou S."/>
            <person name="Makarova K.S."/>
            <person name="Saw J.H."/>
            <person name="Senin P."/>
            <person name="Ly B.V."/>
            <person name="Zhou Z."/>
            <person name="Ren Y."/>
            <person name="Wang J."/>
            <person name="Galperin M.Y."/>
            <person name="Omelchenko M.V."/>
            <person name="Wolf Y.I."/>
            <person name="Yutin N."/>
            <person name="Koonin E.V."/>
            <person name="Stott M.B."/>
            <person name="Mountain B.W."/>
            <person name="Crowe M.A."/>
            <person name="Smirnova A.V."/>
            <person name="Dunfield P.F."/>
            <person name="Feng L."/>
            <person name="Wang L."/>
            <person name="Alam M."/>
        </authorList>
    </citation>
    <scope>NUCLEOTIDE SEQUENCE [LARGE SCALE GENOMIC DNA]</scope>
    <source>
        <strain evidence="2">Isolate V4</strain>
    </source>
</reference>
<dbReference type="HOGENOM" id="CLU_3218515_0_0_0"/>
<accession>B3DYM5</accession>
<dbReference type="EMBL" id="CP000975">
    <property type="protein sequence ID" value="ACD84073.1"/>
    <property type="molecule type" value="Genomic_DNA"/>
</dbReference>
<protein>
    <submittedName>
        <fullName evidence="1">Uncharacterized protein</fullName>
    </submittedName>
</protein>
<name>B3DYM5_METI4</name>
<dbReference type="Proteomes" id="UP000009149">
    <property type="component" value="Chromosome"/>
</dbReference>
<evidence type="ECO:0000313" key="1">
    <source>
        <dbReference type="EMBL" id="ACD84073.1"/>
    </source>
</evidence>
<sequence>MVLSNEKENYKQEKKRKKNILIANFTLLTKRLYDFPHPVVQAAD</sequence>
<organism evidence="1 2">
    <name type="scientific">Methylacidiphilum infernorum (isolate V4)</name>
    <name type="common">Methylokorus infernorum (strain V4)</name>
    <dbReference type="NCBI Taxonomy" id="481448"/>
    <lineage>
        <taxon>Bacteria</taxon>
        <taxon>Pseudomonadati</taxon>
        <taxon>Verrucomicrobiota</taxon>
        <taxon>Methylacidiphilae</taxon>
        <taxon>Methylacidiphilales</taxon>
        <taxon>Methylacidiphilaceae</taxon>
        <taxon>Methylacidiphilum (ex Ratnadevi et al. 2023)</taxon>
    </lineage>
</organism>
<evidence type="ECO:0000313" key="2">
    <source>
        <dbReference type="Proteomes" id="UP000009149"/>
    </source>
</evidence>
<dbReference type="AlphaFoldDB" id="B3DYM5"/>
<dbReference type="KEGG" id="min:Minf_2019"/>
<gene>
    <name evidence="1" type="ordered locus">Minf_2019</name>
</gene>
<proteinExistence type="predicted"/>